<sequence length="153" mass="17363">MLILHSLWEGTLANFDRREGISSELAESPEMVDRNGEEGSFINGYDVFLDVCLPTLAEQELRLKKKIARQSLGVDVCIVTEMDIYMNRPDVQEALHANSTNLNHSYRQCSSNDVLHYSLSNYSIDILPVLEGLLQHGLRVQLYRCVTVFGLVF</sequence>
<accession>A0ABD3HXN3</accession>
<comment type="similarity">
    <text evidence="1">Belongs to the peptidase S10 family.</text>
</comment>
<dbReference type="SUPFAM" id="SSF53474">
    <property type="entry name" value="alpha/beta-Hydrolases"/>
    <property type="match status" value="1"/>
</dbReference>
<dbReference type="InterPro" id="IPR029058">
    <property type="entry name" value="AB_hydrolase_fold"/>
</dbReference>
<evidence type="ECO:0000313" key="2">
    <source>
        <dbReference type="EMBL" id="KAL3696240.1"/>
    </source>
</evidence>
<dbReference type="Pfam" id="PF00450">
    <property type="entry name" value="Peptidase_S10"/>
    <property type="match status" value="1"/>
</dbReference>
<dbReference type="EMBL" id="JBJQOH010000002">
    <property type="protein sequence ID" value="KAL3696240.1"/>
    <property type="molecule type" value="Genomic_DNA"/>
</dbReference>
<reference evidence="2 3" key="1">
    <citation type="submission" date="2024-09" db="EMBL/GenBank/DDBJ databases">
        <title>Chromosome-scale assembly of Riccia sorocarpa.</title>
        <authorList>
            <person name="Paukszto L."/>
        </authorList>
    </citation>
    <scope>NUCLEOTIDE SEQUENCE [LARGE SCALE GENOMIC DNA]</scope>
    <source>
        <strain evidence="2">LP-2024</strain>
        <tissue evidence="2">Aerial parts of the thallus</tissue>
    </source>
</reference>
<organism evidence="2 3">
    <name type="scientific">Riccia sorocarpa</name>
    <dbReference type="NCBI Taxonomy" id="122646"/>
    <lineage>
        <taxon>Eukaryota</taxon>
        <taxon>Viridiplantae</taxon>
        <taxon>Streptophyta</taxon>
        <taxon>Embryophyta</taxon>
        <taxon>Marchantiophyta</taxon>
        <taxon>Marchantiopsida</taxon>
        <taxon>Marchantiidae</taxon>
        <taxon>Marchantiales</taxon>
        <taxon>Ricciaceae</taxon>
        <taxon>Riccia</taxon>
    </lineage>
</organism>
<evidence type="ECO:0000256" key="1">
    <source>
        <dbReference type="ARBA" id="ARBA00009431"/>
    </source>
</evidence>
<comment type="caution">
    <text evidence="2">The sequence shown here is derived from an EMBL/GenBank/DDBJ whole genome shotgun (WGS) entry which is preliminary data.</text>
</comment>
<protein>
    <submittedName>
        <fullName evidence="2">Uncharacterized protein</fullName>
    </submittedName>
</protein>
<gene>
    <name evidence="2" type="ORF">R1sor_010316</name>
</gene>
<dbReference type="Gene3D" id="6.10.250.940">
    <property type="match status" value="1"/>
</dbReference>
<keyword evidence="3" id="KW-1185">Reference proteome</keyword>
<dbReference type="AlphaFoldDB" id="A0ABD3HXN3"/>
<proteinExistence type="inferred from homology"/>
<dbReference type="Proteomes" id="UP001633002">
    <property type="component" value="Unassembled WGS sequence"/>
</dbReference>
<dbReference type="InterPro" id="IPR001563">
    <property type="entry name" value="Peptidase_S10"/>
</dbReference>
<evidence type="ECO:0000313" key="3">
    <source>
        <dbReference type="Proteomes" id="UP001633002"/>
    </source>
</evidence>
<name>A0ABD3HXN3_9MARC</name>